<protein>
    <submittedName>
        <fullName evidence="1">Uncharacterized protein</fullName>
    </submittedName>
</protein>
<proteinExistence type="predicted"/>
<name>A0A0F9NAN8_9ZZZZ</name>
<dbReference type="EMBL" id="LAZR01003751">
    <property type="protein sequence ID" value="KKN15049.1"/>
    <property type="molecule type" value="Genomic_DNA"/>
</dbReference>
<gene>
    <name evidence="1" type="ORF">LCGC14_0989820</name>
</gene>
<evidence type="ECO:0000313" key="1">
    <source>
        <dbReference type="EMBL" id="KKN15049.1"/>
    </source>
</evidence>
<reference evidence="1" key="1">
    <citation type="journal article" date="2015" name="Nature">
        <title>Complex archaea that bridge the gap between prokaryotes and eukaryotes.</title>
        <authorList>
            <person name="Spang A."/>
            <person name="Saw J.H."/>
            <person name="Jorgensen S.L."/>
            <person name="Zaremba-Niedzwiedzka K."/>
            <person name="Martijn J."/>
            <person name="Lind A.E."/>
            <person name="van Eijk R."/>
            <person name="Schleper C."/>
            <person name="Guy L."/>
            <person name="Ettema T.J."/>
        </authorList>
    </citation>
    <scope>NUCLEOTIDE SEQUENCE</scope>
</reference>
<comment type="caution">
    <text evidence="1">The sequence shown here is derived from an EMBL/GenBank/DDBJ whole genome shotgun (WGS) entry which is preliminary data.</text>
</comment>
<sequence length="93" mass="10402">MGFYINPPNGAKEDWLHERGEPFFNPKWPPSPGKSIVCLVFNPSFSAAAVAFSEEEFDVFNDVQDPRVKLWYQVPTDAVVAICPEVAERLSAS</sequence>
<organism evidence="1">
    <name type="scientific">marine sediment metagenome</name>
    <dbReference type="NCBI Taxonomy" id="412755"/>
    <lineage>
        <taxon>unclassified sequences</taxon>
        <taxon>metagenomes</taxon>
        <taxon>ecological metagenomes</taxon>
    </lineage>
</organism>
<accession>A0A0F9NAN8</accession>
<dbReference type="AlphaFoldDB" id="A0A0F9NAN8"/>